<dbReference type="Gene3D" id="2.60.120.920">
    <property type="match status" value="1"/>
</dbReference>
<dbReference type="SUPFAM" id="SSF57845">
    <property type="entry name" value="B-box zinc-binding domain"/>
    <property type="match status" value="1"/>
</dbReference>
<dbReference type="Proteomes" id="UP000694545">
    <property type="component" value="Unplaced"/>
</dbReference>
<reference evidence="12" key="2">
    <citation type="submission" date="2025-09" db="UniProtKB">
        <authorList>
            <consortium name="Ensembl"/>
        </authorList>
    </citation>
    <scope>IDENTIFICATION</scope>
</reference>
<comment type="similarity">
    <text evidence="1">Belongs to the ohanin/vespryn family.</text>
</comment>
<dbReference type="SMART" id="SM00589">
    <property type="entry name" value="PRY"/>
    <property type="match status" value="1"/>
</dbReference>
<evidence type="ECO:0000256" key="2">
    <source>
        <dbReference type="ARBA" id="ARBA00022699"/>
    </source>
</evidence>
<reference evidence="12" key="1">
    <citation type="submission" date="2025-08" db="UniProtKB">
        <authorList>
            <consortium name="Ensembl"/>
        </authorList>
    </citation>
    <scope>IDENTIFICATION</scope>
</reference>
<dbReference type="InterPro" id="IPR050143">
    <property type="entry name" value="TRIM/RBCC"/>
</dbReference>
<feature type="coiled-coil region" evidence="8">
    <location>
        <begin position="200"/>
        <end position="256"/>
    </location>
</feature>
<dbReference type="InterPro" id="IPR006574">
    <property type="entry name" value="PRY"/>
</dbReference>
<dbReference type="InterPro" id="IPR003879">
    <property type="entry name" value="Butyrophylin_SPRY"/>
</dbReference>
<dbReference type="SMART" id="SM00449">
    <property type="entry name" value="SPRY"/>
    <property type="match status" value="1"/>
</dbReference>
<dbReference type="FunFam" id="2.60.120.920:FF:000004">
    <property type="entry name" value="Butyrophilin subfamily 1 member A1"/>
    <property type="match status" value="1"/>
</dbReference>
<dbReference type="AlphaFoldDB" id="A0A8D2JLQ1"/>
<dbReference type="InterPro" id="IPR013320">
    <property type="entry name" value="ConA-like_dom_sf"/>
</dbReference>
<dbReference type="PANTHER" id="PTHR24103">
    <property type="entry name" value="E3 UBIQUITIN-PROTEIN LIGASE TRIM"/>
    <property type="match status" value="1"/>
</dbReference>
<evidence type="ECO:0000256" key="5">
    <source>
        <dbReference type="ARBA" id="ARBA00022833"/>
    </source>
</evidence>
<keyword evidence="13" id="KW-1185">Reference proteome</keyword>
<dbReference type="Gene3D" id="3.30.40.10">
    <property type="entry name" value="Zinc/RING finger domain, C3HC4 (zinc finger)"/>
    <property type="match status" value="1"/>
</dbReference>
<dbReference type="Pfam" id="PF00643">
    <property type="entry name" value="zf-B_box"/>
    <property type="match status" value="1"/>
</dbReference>
<evidence type="ECO:0000313" key="13">
    <source>
        <dbReference type="Proteomes" id="UP000694545"/>
    </source>
</evidence>
<keyword evidence="3" id="KW-0479">Metal-binding</keyword>
<dbReference type="Gene3D" id="3.30.160.60">
    <property type="entry name" value="Classic Zinc Finger"/>
    <property type="match status" value="1"/>
</dbReference>
<dbReference type="PROSITE" id="PS50089">
    <property type="entry name" value="ZF_RING_2"/>
    <property type="match status" value="1"/>
</dbReference>
<dbReference type="SUPFAM" id="SSF57850">
    <property type="entry name" value="RING/U-box"/>
    <property type="match status" value="1"/>
</dbReference>
<feature type="domain" description="RING-type" evidence="9">
    <location>
        <begin position="18"/>
        <end position="60"/>
    </location>
</feature>
<dbReference type="SUPFAM" id="SSF49899">
    <property type="entry name" value="Concanavalin A-like lectins/glucanases"/>
    <property type="match status" value="1"/>
</dbReference>
<keyword evidence="4 7" id="KW-0863">Zinc-finger</keyword>
<evidence type="ECO:0000313" key="12">
    <source>
        <dbReference type="Ensembl" id="ENSVKKP00000012831.1"/>
    </source>
</evidence>
<dbReference type="PROSITE" id="PS50119">
    <property type="entry name" value="ZF_BBOX"/>
    <property type="match status" value="1"/>
</dbReference>
<sequence>MAATSGSTIQLLCEESSCSICLDYFRDPVIITECGHNFCQACLNESRGESDTEASCPQCRGTFQKRNLRPNWQLANFVEIARKLGEKGVKEAEGKGRVCEKHQEPLKLFCRDHKAPICLVCDRSEEHEGHQVVPLEEASQEYQKNIASVCLSEKGSLSIPSKTNPVLAPAAHSHRSAHSFLQEQMMAEREDMVAQFRRLHQFLEEQEKRHLAQVDELQEEIARKAEDHLAWLSKELSSLEGIMREVEEKSQQLAAELLQVGGGRSSHIPQGGDSARRCSPLHVWREGRGRQSANVTLDPDTAHPKLILPEDRKSVRMGDQSADLPDSPKRFTYHPFVLGCEGFTRGRHSWEVRVGSREGWAVGVARESVSRKSEVSFSPKEGFWVLRNSRGTYKACSHAYYSLAMSEELKTLWVSLNCDAGRVAFYDADRGTLLYAFSRESFSLALHLPSLPATTSPPCTHPKPSRAFTR</sequence>
<dbReference type="PROSITE" id="PS50188">
    <property type="entry name" value="B302_SPRY"/>
    <property type="match status" value="1"/>
</dbReference>
<dbReference type="CDD" id="cd19762">
    <property type="entry name" value="Bbox2_TRIM7-like"/>
    <property type="match status" value="1"/>
</dbReference>
<dbReference type="InterPro" id="IPR001841">
    <property type="entry name" value="Znf_RING"/>
</dbReference>
<evidence type="ECO:0000259" key="11">
    <source>
        <dbReference type="PROSITE" id="PS50188"/>
    </source>
</evidence>
<protein>
    <submittedName>
        <fullName evidence="12">Uncharacterized protein</fullName>
    </submittedName>
</protein>
<dbReference type="InterPro" id="IPR043136">
    <property type="entry name" value="B30.2/SPRY_sf"/>
</dbReference>
<accession>A0A8D2JLQ1</accession>
<dbReference type="SMART" id="SM00184">
    <property type="entry name" value="RING"/>
    <property type="match status" value="1"/>
</dbReference>
<dbReference type="InterPro" id="IPR001870">
    <property type="entry name" value="B30.2/SPRY"/>
</dbReference>
<keyword evidence="2" id="KW-0528">Neurotoxin</keyword>
<evidence type="ECO:0000256" key="6">
    <source>
        <dbReference type="ARBA" id="ARBA00034460"/>
    </source>
</evidence>
<dbReference type="SMART" id="SM00336">
    <property type="entry name" value="BBOX"/>
    <property type="match status" value="1"/>
</dbReference>
<organism evidence="12 13">
    <name type="scientific">Varanus komodoensis</name>
    <name type="common">Komodo dragon</name>
    <dbReference type="NCBI Taxonomy" id="61221"/>
    <lineage>
        <taxon>Eukaryota</taxon>
        <taxon>Metazoa</taxon>
        <taxon>Chordata</taxon>
        <taxon>Craniata</taxon>
        <taxon>Vertebrata</taxon>
        <taxon>Euteleostomi</taxon>
        <taxon>Lepidosauria</taxon>
        <taxon>Squamata</taxon>
        <taxon>Bifurcata</taxon>
        <taxon>Unidentata</taxon>
        <taxon>Episquamata</taxon>
        <taxon>Toxicofera</taxon>
        <taxon>Anguimorpha</taxon>
        <taxon>Paleoanguimorpha</taxon>
        <taxon>Varanoidea</taxon>
        <taxon>Varanidae</taxon>
        <taxon>Varanus</taxon>
    </lineage>
</organism>
<dbReference type="PROSITE" id="PS00518">
    <property type="entry name" value="ZF_RING_1"/>
    <property type="match status" value="1"/>
</dbReference>
<keyword evidence="2" id="KW-0800">Toxin</keyword>
<evidence type="ECO:0000256" key="8">
    <source>
        <dbReference type="SAM" id="Coils"/>
    </source>
</evidence>
<dbReference type="InterPro" id="IPR017907">
    <property type="entry name" value="Znf_RING_CS"/>
</dbReference>
<evidence type="ECO:0000256" key="7">
    <source>
        <dbReference type="PROSITE-ProRule" id="PRU00024"/>
    </source>
</evidence>
<dbReference type="InterPro" id="IPR013083">
    <property type="entry name" value="Znf_RING/FYVE/PHD"/>
</dbReference>
<evidence type="ECO:0000256" key="3">
    <source>
        <dbReference type="ARBA" id="ARBA00022723"/>
    </source>
</evidence>
<dbReference type="PRINTS" id="PR01407">
    <property type="entry name" value="BUTYPHLNCDUF"/>
</dbReference>
<evidence type="ECO:0000259" key="9">
    <source>
        <dbReference type="PROSITE" id="PS50089"/>
    </source>
</evidence>
<evidence type="ECO:0000259" key="10">
    <source>
        <dbReference type="PROSITE" id="PS50119"/>
    </source>
</evidence>
<dbReference type="InterPro" id="IPR003877">
    <property type="entry name" value="SPRY_dom"/>
</dbReference>
<dbReference type="Pfam" id="PF13445">
    <property type="entry name" value="zf-RING_UBOX"/>
    <property type="match status" value="1"/>
</dbReference>
<keyword evidence="5" id="KW-0862">Zinc</keyword>
<keyword evidence="8" id="KW-0175">Coiled coil</keyword>
<dbReference type="InterPro" id="IPR027370">
    <property type="entry name" value="Znf-RING_euk"/>
</dbReference>
<feature type="domain" description="B30.2/SPRY" evidence="11">
    <location>
        <begin position="275"/>
        <end position="470"/>
    </location>
</feature>
<name>A0A8D2JLQ1_VARKO</name>
<dbReference type="Pfam" id="PF13765">
    <property type="entry name" value="PRY"/>
    <property type="match status" value="1"/>
</dbReference>
<dbReference type="OMA" id="YEEGIWA"/>
<dbReference type="GO" id="GO:0008270">
    <property type="term" value="F:zinc ion binding"/>
    <property type="evidence" value="ECO:0007669"/>
    <property type="project" value="UniProtKB-KW"/>
</dbReference>
<evidence type="ECO:0000256" key="1">
    <source>
        <dbReference type="ARBA" id="ARBA00009651"/>
    </source>
</evidence>
<feature type="domain" description="B box-type" evidence="10">
    <location>
        <begin position="94"/>
        <end position="135"/>
    </location>
</feature>
<dbReference type="CDD" id="cd16594">
    <property type="entry name" value="RING-HC_TRIM7-like_C-IV"/>
    <property type="match status" value="1"/>
</dbReference>
<dbReference type="Pfam" id="PF00622">
    <property type="entry name" value="SPRY"/>
    <property type="match status" value="1"/>
</dbReference>
<dbReference type="InterPro" id="IPR000315">
    <property type="entry name" value="Znf_B-box"/>
</dbReference>
<comment type="function">
    <text evidence="6">Neurotoxin that produces dose-dependent hypolocomotion and hyperalgesia in mice. May directly act on the central nervous system, as it is 6500-fold more potent when administered intracerebroventricularly than intraperitoneal.</text>
</comment>
<proteinExistence type="inferred from homology"/>
<evidence type="ECO:0000256" key="4">
    <source>
        <dbReference type="ARBA" id="ARBA00022771"/>
    </source>
</evidence>
<dbReference type="Ensembl" id="ENSVKKT00000013139.1">
    <property type="protein sequence ID" value="ENSVKKP00000012831.1"/>
    <property type="gene ID" value="ENSVKKG00000008884.1"/>
</dbReference>